<keyword evidence="2" id="KW-1185">Reference proteome</keyword>
<dbReference type="Proteomes" id="UP001161325">
    <property type="component" value="Unassembled WGS sequence"/>
</dbReference>
<dbReference type="RefSeq" id="WP_284352657.1">
    <property type="nucleotide sequence ID" value="NZ_BRXS01000008.1"/>
</dbReference>
<name>A0AA37QBG0_9BACT</name>
<evidence type="ECO:0008006" key="3">
    <source>
        <dbReference type="Google" id="ProtNLM"/>
    </source>
</evidence>
<sequence>MRLRSCGALLEQTDDEIRAAVRRMLDACDVYDPPTPLDRLLDYRGLTTEEREALDTNRFLPRAIRRALHRIRGRVRGILDLQARHVYVDATLHPHRRTFLYHHEVAHDVLEWHNALFVITPEWALQPDVRRVFEAEANRFAALSLFQVDDLARWQRGRRLEAKDLAALAARYGTSLNATARHYVAEQDLPAALVVGSPERTSAGRQQIRLCYGVANGAYLRQFGDRLFDAVFPPTSAPAAVVNPGGAPIVEEEFDLTDLRRERQRMVAETIYNGYDTFTLVHVREPVRRRFGWLPSLGRSAPAAQSLGSGRAT</sequence>
<accession>A0AA37QBG0</accession>
<comment type="caution">
    <text evidence="1">The sequence shown here is derived from an EMBL/GenBank/DDBJ whole genome shotgun (WGS) entry which is preliminary data.</text>
</comment>
<organism evidence="1 2">
    <name type="scientific">Roseisolibacter agri</name>
    <dbReference type="NCBI Taxonomy" id="2014610"/>
    <lineage>
        <taxon>Bacteria</taxon>
        <taxon>Pseudomonadati</taxon>
        <taxon>Gemmatimonadota</taxon>
        <taxon>Gemmatimonadia</taxon>
        <taxon>Gemmatimonadales</taxon>
        <taxon>Gemmatimonadaceae</taxon>
        <taxon>Roseisolibacter</taxon>
    </lineage>
</organism>
<evidence type="ECO:0000313" key="1">
    <source>
        <dbReference type="EMBL" id="GLC28252.1"/>
    </source>
</evidence>
<gene>
    <name evidence="1" type="ORF">rosag_47650</name>
</gene>
<dbReference type="AlphaFoldDB" id="A0AA37QBG0"/>
<dbReference type="Gene3D" id="1.10.10.2910">
    <property type="match status" value="1"/>
</dbReference>
<protein>
    <recommendedName>
        <fullName evidence="3">IrrE N-terminal-like domain-containing protein</fullName>
    </recommendedName>
</protein>
<evidence type="ECO:0000313" key="2">
    <source>
        <dbReference type="Proteomes" id="UP001161325"/>
    </source>
</evidence>
<dbReference type="EMBL" id="BRXS01000008">
    <property type="protein sequence ID" value="GLC28252.1"/>
    <property type="molecule type" value="Genomic_DNA"/>
</dbReference>
<reference evidence="1" key="1">
    <citation type="submission" date="2022-08" db="EMBL/GenBank/DDBJ databases">
        <title>Draft genome sequencing of Roseisolibacter agri AW1220.</title>
        <authorList>
            <person name="Tobiishi Y."/>
            <person name="Tonouchi A."/>
        </authorList>
    </citation>
    <scope>NUCLEOTIDE SEQUENCE</scope>
    <source>
        <strain evidence="1">AW1220</strain>
    </source>
</reference>
<proteinExistence type="predicted"/>